<accession>A0A150WKT2</accession>
<keyword evidence="1" id="KW-0812">Transmembrane</keyword>
<name>A0A150WKT2_BDEBC</name>
<dbReference type="OrthoDB" id="5294563at2"/>
<dbReference type="Proteomes" id="UP000075391">
    <property type="component" value="Unassembled WGS sequence"/>
</dbReference>
<sequence>MKLLLPLLSFFMGSAKNLFKEPGVALTQQLVLHLRSLGLIITSCIGALALFCVGLSLLISRIAGQFDSDEAFYFSTGMWIYLGMTLISAAVLIYSLRRQTWLKAMDFGEKPPSSQGKSGALESAVALLVMDFVEERQSRRKEKESEAS</sequence>
<evidence type="ECO:0000313" key="3">
    <source>
        <dbReference type="Proteomes" id="UP000075391"/>
    </source>
</evidence>
<keyword evidence="1" id="KW-0472">Membrane</keyword>
<reference evidence="2 3" key="1">
    <citation type="submission" date="2016-03" db="EMBL/GenBank/DDBJ databases">
        <authorList>
            <person name="Ploux O."/>
        </authorList>
    </citation>
    <scope>NUCLEOTIDE SEQUENCE [LARGE SCALE GENOMIC DNA]</scope>
    <source>
        <strain evidence="2 3">BER2</strain>
    </source>
</reference>
<organism evidence="2 3">
    <name type="scientific">Bdellovibrio bacteriovorus</name>
    <dbReference type="NCBI Taxonomy" id="959"/>
    <lineage>
        <taxon>Bacteria</taxon>
        <taxon>Pseudomonadati</taxon>
        <taxon>Bdellovibrionota</taxon>
        <taxon>Bdellovibrionia</taxon>
        <taxon>Bdellovibrionales</taxon>
        <taxon>Pseudobdellovibrionaceae</taxon>
        <taxon>Bdellovibrio</taxon>
    </lineage>
</organism>
<dbReference type="EMBL" id="LUKF01000012">
    <property type="protein sequence ID" value="KYG64619.1"/>
    <property type="molecule type" value="Genomic_DNA"/>
</dbReference>
<dbReference type="AlphaFoldDB" id="A0A150WKT2"/>
<evidence type="ECO:0000256" key="1">
    <source>
        <dbReference type="SAM" id="Phobius"/>
    </source>
</evidence>
<proteinExistence type="predicted"/>
<feature type="transmembrane region" description="Helical" evidence="1">
    <location>
        <begin position="39"/>
        <end position="59"/>
    </location>
</feature>
<evidence type="ECO:0000313" key="2">
    <source>
        <dbReference type="EMBL" id="KYG64619.1"/>
    </source>
</evidence>
<keyword evidence="1" id="KW-1133">Transmembrane helix</keyword>
<gene>
    <name evidence="2" type="ORF">AZI85_03220</name>
</gene>
<comment type="caution">
    <text evidence="2">The sequence shown here is derived from an EMBL/GenBank/DDBJ whole genome shotgun (WGS) entry which is preliminary data.</text>
</comment>
<protein>
    <submittedName>
        <fullName evidence="2">Uncharacterized protein</fullName>
    </submittedName>
</protein>
<feature type="transmembrane region" description="Helical" evidence="1">
    <location>
        <begin position="71"/>
        <end position="96"/>
    </location>
</feature>